<organism evidence="2 3">
    <name type="scientific">Morus notabilis</name>
    <dbReference type="NCBI Taxonomy" id="981085"/>
    <lineage>
        <taxon>Eukaryota</taxon>
        <taxon>Viridiplantae</taxon>
        <taxon>Streptophyta</taxon>
        <taxon>Embryophyta</taxon>
        <taxon>Tracheophyta</taxon>
        <taxon>Spermatophyta</taxon>
        <taxon>Magnoliopsida</taxon>
        <taxon>eudicotyledons</taxon>
        <taxon>Gunneridae</taxon>
        <taxon>Pentapetalae</taxon>
        <taxon>rosids</taxon>
        <taxon>fabids</taxon>
        <taxon>Rosales</taxon>
        <taxon>Moraceae</taxon>
        <taxon>Moreae</taxon>
        <taxon>Morus</taxon>
    </lineage>
</organism>
<accession>W9R6Y1</accession>
<dbReference type="AlphaFoldDB" id="W9R6Y1"/>
<evidence type="ECO:0000313" key="2">
    <source>
        <dbReference type="EMBL" id="EXB39316.1"/>
    </source>
</evidence>
<gene>
    <name evidence="2" type="ORF">L484_025011</name>
</gene>
<proteinExistence type="predicted"/>
<keyword evidence="3" id="KW-1185">Reference proteome</keyword>
<protein>
    <submittedName>
        <fullName evidence="2">Uncharacterized protein</fullName>
    </submittedName>
</protein>
<evidence type="ECO:0000313" key="3">
    <source>
        <dbReference type="Proteomes" id="UP000030645"/>
    </source>
</evidence>
<sequence length="187" mass="21618">MQENKSKLLLPLKICQRLLSFIVNNLIPRGLKRVTTYHSLHQASTTVPMVAAKLNDNECNSGFKVQVHYIKNDNFSSNDKLQEHEEENSVQAQTKEEKPILTITAPESVPTKVLSVRDVEEEERIRKMKGKSIISTEEMTLPSPSLRKRQVRPLFDVAVNINEKSDAFIRTRKEAMRRNYMFETKTF</sequence>
<feature type="region of interest" description="Disordered" evidence="1">
    <location>
        <begin position="77"/>
        <end position="96"/>
    </location>
</feature>
<evidence type="ECO:0000256" key="1">
    <source>
        <dbReference type="SAM" id="MobiDB-lite"/>
    </source>
</evidence>
<dbReference type="EMBL" id="KE343721">
    <property type="protein sequence ID" value="EXB39316.1"/>
    <property type="molecule type" value="Genomic_DNA"/>
</dbReference>
<name>W9R6Y1_9ROSA</name>
<reference evidence="3" key="1">
    <citation type="submission" date="2013-01" db="EMBL/GenBank/DDBJ databases">
        <title>Draft Genome Sequence of a Mulberry Tree, Morus notabilis C.K. Schneid.</title>
        <authorList>
            <person name="He N."/>
            <person name="Zhao S."/>
        </authorList>
    </citation>
    <scope>NUCLEOTIDE SEQUENCE</scope>
</reference>
<dbReference type="Proteomes" id="UP000030645">
    <property type="component" value="Unassembled WGS sequence"/>
</dbReference>